<proteinExistence type="predicted"/>
<evidence type="ECO:0000256" key="2">
    <source>
        <dbReference type="SAM" id="Phobius"/>
    </source>
</evidence>
<keyword evidence="2" id="KW-0472">Membrane</keyword>
<evidence type="ECO:0000256" key="1">
    <source>
        <dbReference type="ARBA" id="ARBA00022729"/>
    </source>
</evidence>
<feature type="chain" id="PRO_5045081405" evidence="3">
    <location>
        <begin position="23"/>
        <end position="1039"/>
    </location>
</feature>
<gene>
    <name evidence="5" type="ORF">PAPYR_7610</name>
</gene>
<dbReference type="Pfam" id="PF01833">
    <property type="entry name" value="TIG"/>
    <property type="match status" value="7"/>
</dbReference>
<comment type="caution">
    <text evidence="5">The sequence shown here is derived from an EMBL/GenBank/DDBJ whole genome shotgun (WGS) entry which is preliminary data.</text>
</comment>
<feature type="domain" description="IPT/TIG" evidence="4">
    <location>
        <begin position="468"/>
        <end position="551"/>
    </location>
</feature>
<dbReference type="InterPro" id="IPR002909">
    <property type="entry name" value="IPT_dom"/>
</dbReference>
<keyword evidence="1 3" id="KW-0732">Signal</keyword>
<dbReference type="PANTHER" id="PTHR46769">
    <property type="entry name" value="POLYCYSTIC KIDNEY AND HEPATIC DISEASE 1 (AUTOSOMAL RECESSIVE)-LIKE 1"/>
    <property type="match status" value="1"/>
</dbReference>
<feature type="transmembrane region" description="Helical" evidence="2">
    <location>
        <begin position="851"/>
        <end position="875"/>
    </location>
</feature>
<dbReference type="Gene3D" id="2.60.40.10">
    <property type="entry name" value="Immunoglobulins"/>
    <property type="match status" value="7"/>
</dbReference>
<organism evidence="5 6">
    <name type="scientific">Paratrimastix pyriformis</name>
    <dbReference type="NCBI Taxonomy" id="342808"/>
    <lineage>
        <taxon>Eukaryota</taxon>
        <taxon>Metamonada</taxon>
        <taxon>Preaxostyla</taxon>
        <taxon>Paratrimastigidae</taxon>
        <taxon>Paratrimastix</taxon>
    </lineage>
</organism>
<dbReference type="Proteomes" id="UP001141327">
    <property type="component" value="Unassembled WGS sequence"/>
</dbReference>
<keyword evidence="2" id="KW-1133">Transmembrane helix</keyword>
<evidence type="ECO:0000259" key="4">
    <source>
        <dbReference type="SMART" id="SM00429"/>
    </source>
</evidence>
<dbReference type="SMART" id="SM00429">
    <property type="entry name" value="IPT"/>
    <property type="match status" value="6"/>
</dbReference>
<dbReference type="EMBL" id="JAPMOS010000056">
    <property type="protein sequence ID" value="KAJ4456977.1"/>
    <property type="molecule type" value="Genomic_DNA"/>
</dbReference>
<dbReference type="InterPro" id="IPR013783">
    <property type="entry name" value="Ig-like_fold"/>
</dbReference>
<dbReference type="SUPFAM" id="SSF81296">
    <property type="entry name" value="E set domains"/>
    <property type="match status" value="7"/>
</dbReference>
<keyword evidence="2" id="KW-0812">Transmembrane</keyword>
<feature type="domain" description="IPT/TIG" evidence="4">
    <location>
        <begin position="741"/>
        <end position="831"/>
    </location>
</feature>
<evidence type="ECO:0000313" key="6">
    <source>
        <dbReference type="Proteomes" id="UP001141327"/>
    </source>
</evidence>
<evidence type="ECO:0000313" key="5">
    <source>
        <dbReference type="EMBL" id="KAJ4456977.1"/>
    </source>
</evidence>
<feature type="domain" description="IPT/TIG" evidence="4">
    <location>
        <begin position="97"/>
        <end position="175"/>
    </location>
</feature>
<protein>
    <submittedName>
        <fullName evidence="5">Light-harvesting LHII</fullName>
    </submittedName>
</protein>
<feature type="domain" description="IPT/TIG" evidence="4">
    <location>
        <begin position="178"/>
        <end position="261"/>
    </location>
</feature>
<feature type="domain" description="IPT/TIG" evidence="4">
    <location>
        <begin position="379"/>
        <end position="467"/>
    </location>
</feature>
<dbReference type="PANTHER" id="PTHR46769:SF2">
    <property type="entry name" value="FIBROCYSTIN-L ISOFORM 2 PRECURSOR-RELATED"/>
    <property type="match status" value="1"/>
</dbReference>
<evidence type="ECO:0000256" key="3">
    <source>
        <dbReference type="SAM" id="SignalP"/>
    </source>
</evidence>
<feature type="signal peptide" evidence="3">
    <location>
        <begin position="1"/>
        <end position="22"/>
    </location>
</feature>
<dbReference type="InterPro" id="IPR052387">
    <property type="entry name" value="Fibrocystin"/>
</dbReference>
<keyword evidence="6" id="KW-1185">Reference proteome</keyword>
<feature type="domain" description="IPT/TIG" evidence="4">
    <location>
        <begin position="16"/>
        <end position="96"/>
    </location>
</feature>
<accession>A0ABQ8UH01</accession>
<reference evidence="5" key="1">
    <citation type="journal article" date="2022" name="bioRxiv">
        <title>Genomics of Preaxostyla Flagellates Illuminates Evolutionary Transitions and the Path Towards Mitochondrial Loss.</title>
        <authorList>
            <person name="Novak L.V.F."/>
            <person name="Treitli S.C."/>
            <person name="Pyrih J."/>
            <person name="Halakuc P."/>
            <person name="Pipaliya S.V."/>
            <person name="Vacek V."/>
            <person name="Brzon O."/>
            <person name="Soukal P."/>
            <person name="Eme L."/>
            <person name="Dacks J.B."/>
            <person name="Karnkowska A."/>
            <person name="Elias M."/>
            <person name="Hampl V."/>
        </authorList>
    </citation>
    <scope>NUCLEOTIDE SEQUENCE</scope>
    <source>
        <strain evidence="5">RCP-MX</strain>
    </source>
</reference>
<dbReference type="CDD" id="cd00102">
    <property type="entry name" value="IPT"/>
    <property type="match status" value="1"/>
</dbReference>
<dbReference type="CDD" id="cd00603">
    <property type="entry name" value="IPT_PCSR"/>
    <property type="match status" value="3"/>
</dbReference>
<dbReference type="InterPro" id="IPR014756">
    <property type="entry name" value="Ig_E-set"/>
</dbReference>
<sequence>MLVWVLMLTAPIAVHRPTVTGASPACGPLGCQITVQGSDFHGPTVTIDGVACPLVGSATATSLTCTAPASTREATNLTVIDAGGFAASIGYQYSFPHPTITGVSPSCALAGGCEVTIAGSDFLNPTVTLAGATLTCTASTATEIHCPVPASTTEFANLTVVDLGGYACSVTYTYQVMQPVLTGCTPAFCPAATGCLLSLSGSAFEQPAVSLGTGPAAVSCTLVSASATAILAQCPPSTFHGAQPVTVTNAGGRQANHSVTVQGDRTLAWWPAEGVLLSTSCGLTPTFASVTPAVGPAVRVAPSPVAIAGANFWAADGGATCPTVTIGGVACAVTACTATSIGCTLGAGSRAAGAADVVVTNPDQVTGTLLGAYTFQDVAPTLTGLVGAAAGPLAGGNTVTLAGTGLRAGAQVTVGGRACTGLSLQAGGTRASCTVPAGDAAGLVDVVLTNSDLTTASLPAAYAYQGVSPVVSLVWPVSGPTSGSTGLTLTGSGFRAGATVLLGGLPCTAVVVHNATAITCTSPPGAEAKVNVTVTNPDLTSAVLVQGFEYTRAVGRLTHQPAPFMFFLSVFLCYRHAAVGSPVYPPVFISMNPATGKATSSALVSIMCSNVRAGVTVTVGGRSCTGLTLLGPNTLKKLLSLDLACVIPDIRHETHACSSLLARITFLASNSPFRRRLDHLGGGLHLHGHRAGRVGGLAHEPDGRLGADHREIPPGPMNIVVTNIDGTTVTLTSSFYYQAEAPTLSGVSPRQGSFKAATRVTLTGTHLRPNATVLVGGQACLKVEVLTSETVRAFVPPPPEGTPTGADWVTDVQLLNYDMTSATLQDAFTYVAATATSDEDYLTGGVSGGSIALFVVGALMLAGGLVIILIIALVARRRRRSSSSVAPQQGGLTPAALAVDDSPLAVPSHPPIPRAGGLTPAALAVEADSPTKEDGLEINPIAPPPDPLTPAFPAPGPVLAPATALATAPPPQVIIIVQQQQQQQAAPVGVAVSVPTPTLDVAAVTPDVVTPAVSPAESVALVPTNDAATPRRPFKSVSG</sequence>
<name>A0ABQ8UH01_9EUKA</name>